<dbReference type="WBParaSite" id="nOo.2.0.1.t13929-RA">
    <property type="protein sequence ID" value="nOo.2.0.1.t13929-RA"/>
    <property type="gene ID" value="nOo.2.0.1.g13929"/>
</dbReference>
<name>A0A182F0G6_ONCOC</name>
<sequence>MRKSVQVAKIGRKGFNGRK</sequence>
<dbReference type="AlphaFoldDB" id="A0A182F0G6"/>
<dbReference type="EMBL" id="UYRW01021607">
    <property type="protein sequence ID" value="VDN07433.1"/>
    <property type="molecule type" value="Genomic_DNA"/>
</dbReference>
<organism evidence="3">
    <name type="scientific">Onchocerca ochengi</name>
    <name type="common">Filarial nematode worm</name>
    <dbReference type="NCBI Taxonomy" id="42157"/>
    <lineage>
        <taxon>Eukaryota</taxon>
        <taxon>Metazoa</taxon>
        <taxon>Ecdysozoa</taxon>
        <taxon>Nematoda</taxon>
        <taxon>Chromadorea</taxon>
        <taxon>Rhabditida</taxon>
        <taxon>Spirurina</taxon>
        <taxon>Spiruromorpha</taxon>
        <taxon>Filarioidea</taxon>
        <taxon>Onchocercidae</taxon>
        <taxon>Onchocerca</taxon>
    </lineage>
</organism>
<proteinExistence type="predicted"/>
<gene>
    <name evidence="1" type="ORF">NOO_LOCUS13929</name>
</gene>
<evidence type="ECO:0000313" key="3">
    <source>
        <dbReference type="WBParaSite" id="nOo.2.0.1.t13929-RA"/>
    </source>
</evidence>
<keyword evidence="2" id="KW-1185">Reference proteome</keyword>
<dbReference type="Proteomes" id="UP000271087">
    <property type="component" value="Unassembled WGS sequence"/>
</dbReference>
<reference evidence="3" key="1">
    <citation type="submission" date="2016-06" db="UniProtKB">
        <authorList>
            <consortium name="WormBaseParasite"/>
        </authorList>
    </citation>
    <scope>IDENTIFICATION</scope>
</reference>
<reference evidence="1 2" key="2">
    <citation type="submission" date="2018-08" db="EMBL/GenBank/DDBJ databases">
        <authorList>
            <person name="Laetsch R D."/>
            <person name="Stevens L."/>
            <person name="Kumar S."/>
            <person name="Blaxter L. M."/>
        </authorList>
    </citation>
    <scope>NUCLEOTIDE SEQUENCE [LARGE SCALE GENOMIC DNA]</scope>
</reference>
<accession>A0A182F0G6</accession>
<evidence type="ECO:0000313" key="1">
    <source>
        <dbReference type="EMBL" id="VDN07433.1"/>
    </source>
</evidence>
<protein>
    <submittedName>
        <fullName evidence="1 3">Uncharacterized protein</fullName>
    </submittedName>
</protein>
<evidence type="ECO:0000313" key="2">
    <source>
        <dbReference type="Proteomes" id="UP000271087"/>
    </source>
</evidence>